<feature type="compositionally biased region" description="Low complexity" evidence="1">
    <location>
        <begin position="598"/>
        <end position="653"/>
    </location>
</feature>
<evidence type="ECO:0000313" key="3">
    <source>
        <dbReference type="Proteomes" id="UP000198688"/>
    </source>
</evidence>
<dbReference type="AlphaFoldDB" id="A0A1H2C7Y8"/>
<reference evidence="2 3" key="1">
    <citation type="submission" date="2016-10" db="EMBL/GenBank/DDBJ databases">
        <authorList>
            <person name="de Groot N.N."/>
        </authorList>
    </citation>
    <scope>NUCLEOTIDE SEQUENCE [LARGE SCALE GENOMIC DNA]</scope>
    <source>
        <strain evidence="2 3">DSM 43941</strain>
    </source>
</reference>
<protein>
    <submittedName>
        <fullName evidence="2">Uncharacterized protein</fullName>
    </submittedName>
</protein>
<dbReference type="EMBL" id="LT629758">
    <property type="protein sequence ID" value="SDT66645.1"/>
    <property type="molecule type" value="Genomic_DNA"/>
</dbReference>
<feature type="region of interest" description="Disordered" evidence="1">
    <location>
        <begin position="557"/>
        <end position="713"/>
    </location>
</feature>
<keyword evidence="3" id="KW-1185">Reference proteome</keyword>
<feature type="compositionally biased region" description="Pro residues" evidence="1">
    <location>
        <begin position="702"/>
        <end position="713"/>
    </location>
</feature>
<dbReference type="RefSeq" id="WP_092547162.1">
    <property type="nucleotide sequence ID" value="NZ_BOMJ01000034.1"/>
</dbReference>
<dbReference type="Proteomes" id="UP000198688">
    <property type="component" value="Chromosome I"/>
</dbReference>
<proteinExistence type="predicted"/>
<name>A0A1H2C7Y8_9ACTN</name>
<sequence length="996" mass="102460">MALPWWLGGRRRPAGSRSPAQYDLFVEWHGSAAVVSHSGDQPLLLWRLLRNAATPSGDVLVMTSDLAVRDPACGAVLRGAVEAAARVWGAERVWVAADGIGRPDDAHATWLMRLAERTGVELLAPDGPVHVTPDGTLYAAGGTGAWGWRSFRPGTVCPVVGNRHPIPDWEHALADRPVALPGLVADPLPAGVLIRASTAAPAVPGDPAYDLPVDPRGPALVLRHIGEPPVDPAYLAGLFTGLPAHSVVRIETGLLDPARALPRSDWLDSLAANIDSLRGGPVDVFRDPFRGPAAPAGPRRSTGDGPALIGRGWVRTGDRLYRHAAEDELLAEVIPAGILLRAAGAYEPDGLAFVEPDDGVLALDAAASDRLVEMLCRVVARTSGEPGLVVTGSADHPGAARLAAAFGAAAAPSLAAVAHRTGHPLVQISTAARRVALPLQAAERSSPAAPEEQIVPLVWSGAGEAVPATRAPTAGTGLPTWAGGSSVLPVVSPGAAAVTATDTGEWSDEWMVGESPTPEEPTAGWARPDTTAATSGWETATAAPLVSEFWQTPAVTAHSTAGPPVAGTSAWSGAPAQTTPVVGTSAWSEAPAQSSRTAAAQAVAGEQAPVQATAGAQAQGVPVRPAARAESPKAAAPDPVAGPGAPDFGQLPGAPDPGRLPPDLPPLAATRPDTVMRPPMITSSGPDLGTADFGAADFGPLPDLPPPAVPSPPPGPVVMDPAAAERYVLAAGSPIPDRSSTTAEQREFTAALGPAYTDSITTVNAALAAWPALRQDSSLAAKTDLVAVRLYFGSSPVGAGPLNLGLRSGRAPALPGYLSCLASGLRRLPPCRRAMLCQGRLDVPARQLYPEGTMLVEPAFRNVSGAGDIAVAGADVDYLVWSRTARQAGALSEHQELDEAVFLAGARFKVLAVREGKPRESEDVTIPGTAVLLREVLPGEQSGPGLDDADRTALSRLERALKRRHAVAPRALTDAEAIDRLLGPPMGYVDVRAGSA</sequence>
<evidence type="ECO:0000256" key="1">
    <source>
        <dbReference type="SAM" id="MobiDB-lite"/>
    </source>
</evidence>
<gene>
    <name evidence="2" type="ORF">SAMN04489716_5372</name>
</gene>
<feature type="compositionally biased region" description="Pro residues" evidence="1">
    <location>
        <begin position="654"/>
        <end position="665"/>
    </location>
</feature>
<organism evidence="2 3">
    <name type="scientific">Actinoplanes derwentensis</name>
    <dbReference type="NCBI Taxonomy" id="113562"/>
    <lineage>
        <taxon>Bacteria</taxon>
        <taxon>Bacillati</taxon>
        <taxon>Actinomycetota</taxon>
        <taxon>Actinomycetes</taxon>
        <taxon>Micromonosporales</taxon>
        <taxon>Micromonosporaceae</taxon>
        <taxon>Actinoplanes</taxon>
    </lineage>
</organism>
<accession>A0A1H2C7Y8</accession>
<dbReference type="OrthoDB" id="3320501at2"/>
<dbReference type="STRING" id="113562.SAMN04489716_5372"/>
<feature type="compositionally biased region" description="Polar residues" evidence="1">
    <location>
        <begin position="569"/>
        <end position="597"/>
    </location>
</feature>
<evidence type="ECO:0000313" key="2">
    <source>
        <dbReference type="EMBL" id="SDT66645.1"/>
    </source>
</evidence>
<dbReference type="Gene3D" id="3.90.176.10">
    <property type="entry name" value="Toxin ADP-ribosyltransferase, Chain A, domain 1"/>
    <property type="match status" value="1"/>
</dbReference>